<name>A0A1B7HNE9_9ENTR</name>
<comment type="caution">
    <text evidence="2">The sequence shown here is derived from an EMBL/GenBank/DDBJ whole genome shotgun (WGS) entry which is preliminary data.</text>
</comment>
<gene>
    <name evidence="2" type="ORF">M977_04409</name>
</gene>
<evidence type="ECO:0000259" key="1">
    <source>
        <dbReference type="Pfam" id="PF04466"/>
    </source>
</evidence>
<dbReference type="InterPro" id="IPR052380">
    <property type="entry name" value="Viral_DNA_packaging_terminase"/>
</dbReference>
<feature type="domain" description="Phage terminase large subunit N-terminal" evidence="1">
    <location>
        <begin position="40"/>
        <end position="223"/>
    </location>
</feature>
<dbReference type="PANTHER" id="PTHR39184:SF1">
    <property type="entry name" value="PBSX PHAGE TERMINASE LARGE SUBUNIT"/>
    <property type="match status" value="1"/>
</dbReference>
<dbReference type="PANTHER" id="PTHR39184">
    <property type="match status" value="1"/>
</dbReference>
<dbReference type="PATRIC" id="fig|1354253.4.peg.4526"/>
<dbReference type="Gene3D" id="3.30.420.240">
    <property type="match status" value="1"/>
</dbReference>
<proteinExistence type="predicted"/>
<dbReference type="InterPro" id="IPR006437">
    <property type="entry name" value="Phage_terminase_lsu"/>
</dbReference>
<dbReference type="RefSeq" id="WP_064518884.1">
    <property type="nucleotide sequence ID" value="NZ_LXEP01000044.1"/>
</dbReference>
<dbReference type="NCBIfam" id="TIGR01547">
    <property type="entry name" value="phage_term_2"/>
    <property type="match status" value="1"/>
</dbReference>
<dbReference type="AlphaFoldDB" id="A0A1B7HNE9"/>
<protein>
    <submittedName>
        <fullName evidence="2">Phage terminase large subunit</fullName>
    </submittedName>
</protein>
<evidence type="ECO:0000313" key="2">
    <source>
        <dbReference type="EMBL" id="OAT17163.1"/>
    </source>
</evidence>
<reference evidence="2 3" key="1">
    <citation type="submission" date="2016-04" db="EMBL/GenBank/DDBJ databases">
        <title>ATOL: Assembling a taxonomically balanced genome-scale reconstruction of the evolutionary history of the Enterobacteriaceae.</title>
        <authorList>
            <person name="Plunkett G.III."/>
            <person name="Neeno-Eckwall E.C."/>
            <person name="Glasner J.D."/>
            <person name="Perna N.T."/>
        </authorList>
    </citation>
    <scope>NUCLEOTIDE SEQUENCE [LARGE SCALE GENOMIC DNA]</scope>
    <source>
        <strain evidence="2 3">ATCC 51604</strain>
    </source>
</reference>
<accession>A0A1B7HNE9</accession>
<organism evidence="2 3">
    <name type="scientific">Buttiauxella gaviniae ATCC 51604</name>
    <dbReference type="NCBI Taxonomy" id="1354253"/>
    <lineage>
        <taxon>Bacteria</taxon>
        <taxon>Pseudomonadati</taxon>
        <taxon>Pseudomonadota</taxon>
        <taxon>Gammaproteobacteria</taxon>
        <taxon>Enterobacterales</taxon>
        <taxon>Enterobacteriaceae</taxon>
        <taxon>Buttiauxella</taxon>
    </lineage>
</organism>
<evidence type="ECO:0000313" key="3">
    <source>
        <dbReference type="Proteomes" id="UP000078504"/>
    </source>
</evidence>
<dbReference type="Gene3D" id="3.40.50.300">
    <property type="entry name" value="P-loop containing nucleotide triphosphate hydrolases"/>
    <property type="match status" value="1"/>
</dbReference>
<dbReference type="InterPro" id="IPR027417">
    <property type="entry name" value="P-loop_NTPase"/>
</dbReference>
<dbReference type="InterPro" id="IPR035412">
    <property type="entry name" value="Terminase_L_N"/>
</dbReference>
<sequence>MTAIEQEPENDLERRQYWLSEKKKMSEWRRVMRSLTTKPHRVKCLRGGRGSSKSWRIAEALIQLAVRHDLRILCLRRVQKSIDASSHKLLSDTIRRLGYESEFTITNTHIKAKSGAEFRFLGFQSNLDSIKSIEGIDICWVEEAHGITAEAWETLAPTLRREGAELWITFNPAFAWDETFVRFVLKAEDDWFVEEVNWYHNPYFNSTLDKERTYTLKYYPDRYDNIWNGVPVSDLPGAVVHRGNLEKLIVKPDSKLAKACRTGVKTAVLDVADEGDDDSVLSFFDGRFLYRVERLRARDPAQLAVQALKLAEEEGCKVLIYDSVGVGAGVRGELNKYEDSEVEFRKFVAQGKVLRKTSRYRGGRNNEETFENLRAQAWWSYRDAVNDTVRWMETGIMPPDGLFAISSDIPRRYLDRILSDSTGVMWETSKQDKILIEDKKKVKKRLGVSPDYADAIFPHLVRMKSGIIQ</sequence>
<dbReference type="Pfam" id="PF04466">
    <property type="entry name" value="Terminase_3"/>
    <property type="match status" value="1"/>
</dbReference>
<dbReference type="Proteomes" id="UP000078504">
    <property type="component" value="Unassembled WGS sequence"/>
</dbReference>
<dbReference type="EMBL" id="LXEP01000044">
    <property type="protein sequence ID" value="OAT17163.1"/>
    <property type="molecule type" value="Genomic_DNA"/>
</dbReference>